<comment type="caution">
    <text evidence="2">The sequence shown here is derived from an EMBL/GenBank/DDBJ whole genome shotgun (WGS) entry which is preliminary data.</text>
</comment>
<organism evidence="2 3">
    <name type="scientific">Amycolatopsis decaplanina DSM 44594</name>
    <dbReference type="NCBI Taxonomy" id="1284240"/>
    <lineage>
        <taxon>Bacteria</taxon>
        <taxon>Bacillati</taxon>
        <taxon>Actinomycetota</taxon>
        <taxon>Actinomycetes</taxon>
        <taxon>Pseudonocardiales</taxon>
        <taxon>Pseudonocardiaceae</taxon>
        <taxon>Amycolatopsis</taxon>
    </lineage>
</organism>
<dbReference type="Proteomes" id="UP000054226">
    <property type="component" value="Unassembled WGS sequence"/>
</dbReference>
<dbReference type="PATRIC" id="fig|1284240.4.peg.1728"/>
<keyword evidence="1" id="KW-0472">Membrane</keyword>
<proteinExistence type="predicted"/>
<protein>
    <submittedName>
        <fullName evidence="2">Uncharacterized protein</fullName>
    </submittedName>
</protein>
<evidence type="ECO:0000313" key="2">
    <source>
        <dbReference type="EMBL" id="EME62496.1"/>
    </source>
</evidence>
<reference evidence="2 3" key="1">
    <citation type="journal article" date="2013" name="Genome Announc.">
        <title>Draft Genome Sequence of Amycolatopsis decaplanina Strain DSM 44594T.</title>
        <authorList>
            <person name="Kaur N."/>
            <person name="Kumar S."/>
            <person name="Bala M."/>
            <person name="Raghava G.P."/>
            <person name="Mayilraj S."/>
        </authorList>
    </citation>
    <scope>NUCLEOTIDE SEQUENCE [LARGE SCALE GENOMIC DNA]</scope>
    <source>
        <strain evidence="2 3">DSM 44594</strain>
    </source>
</reference>
<feature type="transmembrane region" description="Helical" evidence="1">
    <location>
        <begin position="6"/>
        <end position="30"/>
    </location>
</feature>
<gene>
    <name evidence="2" type="ORF">H074_08550</name>
</gene>
<dbReference type="AlphaFoldDB" id="M2XN90"/>
<sequence length="124" mass="13592">MPSPAVRAGIGNAATSLLTTGLVLAAAGLIRRRRRDHAEALLRADEASAYEHFVRDFGPCSELSDTQVAALTTYLSGRIDQYVPTTVAELLRGLAWNWHDENDEPDEDQPRVRHITALVDGLAR</sequence>
<accession>M2XN90</accession>
<evidence type="ECO:0000313" key="3">
    <source>
        <dbReference type="Proteomes" id="UP000054226"/>
    </source>
</evidence>
<evidence type="ECO:0000256" key="1">
    <source>
        <dbReference type="SAM" id="Phobius"/>
    </source>
</evidence>
<keyword evidence="3" id="KW-1185">Reference proteome</keyword>
<keyword evidence="1" id="KW-0812">Transmembrane</keyword>
<dbReference type="EMBL" id="AOHO01000042">
    <property type="protein sequence ID" value="EME62496.1"/>
    <property type="molecule type" value="Genomic_DNA"/>
</dbReference>
<name>M2XN90_9PSEU</name>
<keyword evidence="1" id="KW-1133">Transmembrane helix</keyword>